<dbReference type="InterPro" id="IPR010982">
    <property type="entry name" value="Lambda_DNA-bd_dom_sf"/>
</dbReference>
<dbReference type="EMBL" id="FNTJ01000002">
    <property type="protein sequence ID" value="SEC92152.1"/>
    <property type="molecule type" value="Genomic_DNA"/>
</dbReference>
<dbReference type="PANTHER" id="PTHR40275">
    <property type="entry name" value="SSL7038 PROTEIN"/>
    <property type="match status" value="1"/>
</dbReference>
<name>A0A1H4WFN7_9PSED</name>
<evidence type="ECO:0000313" key="1">
    <source>
        <dbReference type="EMBL" id="SEC92152.1"/>
    </source>
</evidence>
<dbReference type="NCBIfam" id="TIGR02684">
    <property type="entry name" value="dnstrm_HI1420"/>
    <property type="match status" value="1"/>
</dbReference>
<dbReference type="PANTHER" id="PTHR40275:SF1">
    <property type="entry name" value="SSL7038 PROTEIN"/>
    <property type="match status" value="1"/>
</dbReference>
<protein>
    <submittedName>
        <fullName evidence="1">Probable addiction module antidote protein</fullName>
    </submittedName>
</protein>
<dbReference type="GO" id="GO:0003677">
    <property type="term" value="F:DNA binding"/>
    <property type="evidence" value="ECO:0007669"/>
    <property type="project" value="InterPro"/>
</dbReference>
<gene>
    <name evidence="1" type="ORF">SAMN05216178_5394</name>
</gene>
<proteinExistence type="predicted"/>
<dbReference type="SUPFAM" id="SSF47413">
    <property type="entry name" value="lambda repressor-like DNA-binding domains"/>
    <property type="match status" value="1"/>
</dbReference>
<reference evidence="2" key="1">
    <citation type="submission" date="2016-10" db="EMBL/GenBank/DDBJ databases">
        <authorList>
            <person name="Varghese N."/>
            <person name="Submissions S."/>
        </authorList>
    </citation>
    <scope>NUCLEOTIDE SEQUENCE [LARGE SCALE GENOMIC DNA]</scope>
    <source>
        <strain evidence="2">DSM 9751</strain>
    </source>
</reference>
<dbReference type="AlphaFoldDB" id="A0A1H4WFN7"/>
<dbReference type="InterPro" id="IPR014057">
    <property type="entry name" value="HI1420"/>
</dbReference>
<dbReference type="Proteomes" id="UP000198982">
    <property type="component" value="Unassembled WGS sequence"/>
</dbReference>
<evidence type="ECO:0000313" key="2">
    <source>
        <dbReference type="Proteomes" id="UP000198982"/>
    </source>
</evidence>
<sequence>MHTPVTRFDAAEYLKSPEDMVAYLDACFEEDTGDGKLIRAALNDIARARGMTQIARDTGLGRESLYKALGSQGNPEFATIIKVMKALGLKLHVSPA</sequence>
<organism evidence="1 2">
    <name type="scientific">Pseudomonas saponiphila</name>
    <dbReference type="NCBI Taxonomy" id="556534"/>
    <lineage>
        <taxon>Bacteria</taxon>
        <taxon>Pseudomonadati</taxon>
        <taxon>Pseudomonadota</taxon>
        <taxon>Gammaproteobacteria</taxon>
        <taxon>Pseudomonadales</taxon>
        <taxon>Pseudomonadaceae</taxon>
        <taxon>Pseudomonas</taxon>
    </lineage>
</organism>
<accession>A0A1H4WFN7</accession>
<dbReference type="Pfam" id="PF21716">
    <property type="entry name" value="dnstrm_HI1420"/>
    <property type="match status" value="1"/>
</dbReference>
<dbReference type="RefSeq" id="WP_092319208.1">
    <property type="nucleotide sequence ID" value="NZ_FNTJ01000002.1"/>
</dbReference>
<keyword evidence="2" id="KW-1185">Reference proteome</keyword>